<dbReference type="CDD" id="cd17686">
    <property type="entry name" value="RUN_RUBCN"/>
    <property type="match status" value="1"/>
</dbReference>
<accession>A0A8I3Q124</accession>
<dbReference type="SMART" id="SM01175">
    <property type="entry name" value="DUF4206"/>
    <property type="match status" value="1"/>
</dbReference>
<protein>
    <submittedName>
        <fullName evidence="6">Rubicon autophagy regulator</fullName>
    </submittedName>
</protein>
<feature type="compositionally biased region" description="Low complexity" evidence="5">
    <location>
        <begin position="228"/>
        <end position="238"/>
    </location>
</feature>
<dbReference type="GO" id="GO:0006914">
    <property type="term" value="P:autophagy"/>
    <property type="evidence" value="ECO:0007669"/>
    <property type="project" value="UniProtKB-KW"/>
</dbReference>
<dbReference type="InterPro" id="IPR048569">
    <property type="entry name" value="RUBC_PIKBD"/>
</dbReference>
<gene>
    <name evidence="6" type="primary">RUBCN</name>
</gene>
<dbReference type="PROSITE" id="PS50826">
    <property type="entry name" value="RUN"/>
    <property type="match status" value="1"/>
</dbReference>
<dbReference type="Pfam" id="PF21054">
    <property type="entry name" value="RUBC_PIKBD"/>
    <property type="match status" value="1"/>
</dbReference>
<dbReference type="InterPro" id="IPR037213">
    <property type="entry name" value="Run_dom_sf"/>
</dbReference>
<dbReference type="SMART" id="SM00593">
    <property type="entry name" value="RUN"/>
    <property type="match status" value="1"/>
</dbReference>
<feature type="compositionally biased region" description="Polar residues" evidence="5">
    <location>
        <begin position="332"/>
        <end position="342"/>
    </location>
</feature>
<dbReference type="AlphaFoldDB" id="A0A8I3Q124"/>
<evidence type="ECO:0000256" key="5">
    <source>
        <dbReference type="SAM" id="MobiDB-lite"/>
    </source>
</evidence>
<name>A0A8I3Q124_CANLF</name>
<comment type="subcellular location">
    <subcellularLocation>
        <location evidence="1">Late endosome</location>
    </subcellularLocation>
</comment>
<feature type="compositionally biased region" description="Low complexity" evidence="5">
    <location>
        <begin position="318"/>
        <end position="331"/>
    </location>
</feature>
<sequence length="907" mass="101423">MQSILYHGLIHDQQVCCRQTDYWQFVKDIRWLSPHSALHVEKFISLHENSQSSTDGVSEHAVAELWLQHSLQCHCLSAQLRPLLGDKQYIRKFYTDTAFLLSNAHVTAMLQCLEAVEQNNPRLLAQIDASMFARKHESPLLVTKSQSLTALPGSTYTPPTSHAQHSYFGSFSSLYQSVPNHGSERRSTSFSLSGPPRKPQESREHVSPAQDQAFQASLLPVSALARDSSSTPNEMSSSTLTSPLEASLVSSQNDSPSDASEGPEYLAIGNLDPRGRTASCQSHSSNAESSSSNLFSSSSSQKPDSAASSLGEQEGDGQSQLSSILRRSSFSEGQTLPATSGTKKSHTRSHSDTNIASRGAPEGGQYLCSGEGMFRRPSEGQSLISYLSEQDFGSCADLEKENAHFSISESLIAAIELMKCNMMSQCLEEEEEEEEDSDREIQELKQKIRLRRQQIRTKNLLPVYQETEHGTGFRVTSSSSQFSSRDSTQFSDSGSADEVDEFEIQDGSEGSNLTHMSKNGLSVSMASMFSDADIRRSTASHSKSFTSSQPFSHCFLHSTSAEAVAMGLLKQFEGMQLPAASELEWLVPEHDAPQKLLPIPDSLPISPDDGQHADIYKLRIRVRGNLEWAPPRPQIIFNVHPAPTRKIAVAKQNYRCAGCGIRTDPDYIKRLRYCEYLGKYFCQCCHENAQVVIPSRVLRKWDFSKYYVSNFSKDLLIKIWNDPLFNVQDINSALYRKVKLLNQVRLLRIQLYHMKNMFKTCRLAKELLDSFDTVPGHLTEDLHLYSLNDLTATRKGELGPRLAELTRAGAAHVERCMLCQAKGFICEFCQNEEDIIFPFELHKCRTCEECKACYHKACFKSGSCPRCERLQARRELLAKQSLESYMSDYEEEPTEALALEATVLEAT</sequence>
<dbReference type="Pfam" id="PF13901">
    <property type="entry name" value="RH_dom"/>
    <property type="match status" value="1"/>
</dbReference>
<feature type="compositionally biased region" description="Low complexity" evidence="5">
    <location>
        <begin position="472"/>
        <end position="494"/>
    </location>
</feature>
<dbReference type="InterPro" id="IPR025258">
    <property type="entry name" value="RH_dom"/>
</dbReference>
<dbReference type="InterPro" id="IPR052428">
    <property type="entry name" value="Autophagy_HostDef_Reg"/>
</dbReference>
<keyword evidence="2" id="KW-0597">Phosphoprotein</keyword>
<reference evidence="6" key="3">
    <citation type="submission" date="2025-09" db="UniProtKB">
        <authorList>
            <consortium name="Ensembl"/>
        </authorList>
    </citation>
    <scope>IDENTIFICATION</scope>
    <source>
        <strain evidence="6">Boxer</strain>
    </source>
</reference>
<keyword evidence="3" id="KW-0967">Endosome</keyword>
<evidence type="ECO:0000256" key="1">
    <source>
        <dbReference type="ARBA" id="ARBA00004603"/>
    </source>
</evidence>
<dbReference type="OrthoDB" id="10067503at2759"/>
<evidence type="ECO:0000256" key="3">
    <source>
        <dbReference type="ARBA" id="ARBA00022753"/>
    </source>
</evidence>
<dbReference type="Proteomes" id="UP000805418">
    <property type="component" value="Chromosome 33"/>
</dbReference>
<dbReference type="Pfam" id="PF02759">
    <property type="entry name" value="RUN"/>
    <property type="match status" value="1"/>
</dbReference>
<evidence type="ECO:0000313" key="7">
    <source>
        <dbReference type="Proteomes" id="UP000805418"/>
    </source>
</evidence>
<organism evidence="6 7">
    <name type="scientific">Canis lupus familiaris</name>
    <name type="common">Dog</name>
    <name type="synonym">Canis familiaris</name>
    <dbReference type="NCBI Taxonomy" id="9615"/>
    <lineage>
        <taxon>Eukaryota</taxon>
        <taxon>Metazoa</taxon>
        <taxon>Chordata</taxon>
        <taxon>Craniata</taxon>
        <taxon>Vertebrata</taxon>
        <taxon>Euteleostomi</taxon>
        <taxon>Mammalia</taxon>
        <taxon>Eutheria</taxon>
        <taxon>Laurasiatheria</taxon>
        <taxon>Carnivora</taxon>
        <taxon>Caniformia</taxon>
        <taxon>Canidae</taxon>
        <taxon>Canis</taxon>
    </lineage>
</organism>
<dbReference type="PANTHER" id="PTHR45971">
    <property type="entry name" value="PHOX (PX) DOMAIN-CONTAINING PROTEIN"/>
    <property type="match status" value="1"/>
</dbReference>
<evidence type="ECO:0000256" key="4">
    <source>
        <dbReference type="ARBA" id="ARBA00023006"/>
    </source>
</evidence>
<feature type="compositionally biased region" description="Low complexity" evidence="5">
    <location>
        <begin position="279"/>
        <end position="309"/>
    </location>
</feature>
<feature type="region of interest" description="Disordered" evidence="5">
    <location>
        <begin position="224"/>
        <end position="372"/>
    </location>
</feature>
<dbReference type="InterPro" id="IPR004012">
    <property type="entry name" value="Run_dom"/>
</dbReference>
<reference evidence="6" key="2">
    <citation type="submission" date="2025-08" db="UniProtKB">
        <authorList>
            <consortium name="Ensembl"/>
        </authorList>
    </citation>
    <scope>IDENTIFICATION</scope>
    <source>
        <strain evidence="6">Boxer</strain>
    </source>
</reference>
<keyword evidence="7" id="KW-1185">Reference proteome</keyword>
<dbReference type="PANTHER" id="PTHR45971:SF3">
    <property type="entry name" value="RUN DOMAIN BECLIN-1-INTERACTING AND CYSTEINE-RICH DOMAIN-CONTAINING PROTEIN"/>
    <property type="match status" value="1"/>
</dbReference>
<reference evidence="6" key="1">
    <citation type="submission" date="2020-03" db="EMBL/GenBank/DDBJ databases">
        <title>Long-read based genome assembly of a Labrador retriever dog.</title>
        <authorList>
            <person name="Eory L."/>
            <person name="Zhang W."/>
            <person name="Schoenebeck J."/>
        </authorList>
    </citation>
    <scope>NUCLEOTIDE SEQUENCE [LARGE SCALE GENOMIC DNA]</scope>
    <source>
        <strain evidence="6">Labrador retriever</strain>
    </source>
</reference>
<dbReference type="SUPFAM" id="SSF140741">
    <property type="entry name" value="RUN domain-like"/>
    <property type="match status" value="1"/>
</dbReference>
<feature type="compositionally biased region" description="Polar residues" evidence="5">
    <location>
        <begin position="239"/>
        <end position="258"/>
    </location>
</feature>
<proteinExistence type="predicted"/>
<dbReference type="Gene3D" id="1.20.58.900">
    <property type="match status" value="1"/>
</dbReference>
<evidence type="ECO:0000313" key="6">
    <source>
        <dbReference type="Ensembl" id="ENSCAFP00845040618.1"/>
    </source>
</evidence>
<dbReference type="GeneTree" id="ENSGT00940000160658"/>
<evidence type="ECO:0000256" key="2">
    <source>
        <dbReference type="ARBA" id="ARBA00022553"/>
    </source>
</evidence>
<keyword evidence="4" id="KW-0072">Autophagy</keyword>
<feature type="region of interest" description="Disordered" evidence="5">
    <location>
        <begin position="472"/>
        <end position="499"/>
    </location>
</feature>
<dbReference type="GO" id="GO:0005770">
    <property type="term" value="C:late endosome"/>
    <property type="evidence" value="ECO:0007669"/>
    <property type="project" value="UniProtKB-SubCell"/>
</dbReference>
<dbReference type="Ensembl" id="ENSCAFT00845051769.1">
    <property type="protein sequence ID" value="ENSCAFP00845040618.1"/>
    <property type="gene ID" value="ENSCAFG00845029259.1"/>
</dbReference>
<feature type="region of interest" description="Disordered" evidence="5">
    <location>
        <begin position="178"/>
        <end position="210"/>
    </location>
</feature>